<name>A0AAW9PRF4_9CYAN</name>
<accession>A0AAW9PRF4</accession>
<dbReference type="PANTHER" id="PTHR43058:SF1">
    <property type="entry name" value="DUF427 DOMAIN-CONTAINING PROTEIN"/>
    <property type="match status" value="1"/>
</dbReference>
<evidence type="ECO:0000256" key="1">
    <source>
        <dbReference type="SAM" id="MobiDB-lite"/>
    </source>
</evidence>
<organism evidence="3 4">
    <name type="scientific">Tumidithrix elongata BACA0141</name>
    <dbReference type="NCBI Taxonomy" id="2716417"/>
    <lineage>
        <taxon>Bacteria</taxon>
        <taxon>Bacillati</taxon>
        <taxon>Cyanobacteriota</taxon>
        <taxon>Cyanophyceae</taxon>
        <taxon>Pseudanabaenales</taxon>
        <taxon>Pseudanabaenaceae</taxon>
        <taxon>Tumidithrix</taxon>
        <taxon>Tumidithrix elongata</taxon>
    </lineage>
</organism>
<proteinExistence type="predicted"/>
<feature type="domain" description="DUF427" evidence="2">
    <location>
        <begin position="35"/>
        <end position="126"/>
    </location>
</feature>
<reference evidence="3" key="1">
    <citation type="submission" date="2024-01" db="EMBL/GenBank/DDBJ databases">
        <title>Bank of Algae and Cyanobacteria of the Azores (BACA) strain genomes.</title>
        <authorList>
            <person name="Luz R."/>
            <person name="Cordeiro R."/>
            <person name="Fonseca A."/>
            <person name="Goncalves V."/>
        </authorList>
    </citation>
    <scope>NUCLEOTIDE SEQUENCE</scope>
    <source>
        <strain evidence="3">BACA0141</strain>
    </source>
</reference>
<gene>
    <name evidence="3" type="ORF">V2H45_05440</name>
</gene>
<dbReference type="Pfam" id="PF04248">
    <property type="entry name" value="NTP_transf_9"/>
    <property type="match status" value="1"/>
</dbReference>
<dbReference type="AlphaFoldDB" id="A0AAW9PRF4"/>
<evidence type="ECO:0000313" key="4">
    <source>
        <dbReference type="Proteomes" id="UP001333818"/>
    </source>
</evidence>
<evidence type="ECO:0000313" key="3">
    <source>
        <dbReference type="EMBL" id="MEE3716187.1"/>
    </source>
</evidence>
<comment type="caution">
    <text evidence="3">The sequence shown here is derived from an EMBL/GenBank/DDBJ whole genome shotgun (WGS) entry which is preliminary data.</text>
</comment>
<dbReference type="PANTHER" id="PTHR43058">
    <property type="entry name" value="SLR0655 PROTEIN"/>
    <property type="match status" value="1"/>
</dbReference>
<dbReference type="RefSeq" id="WP_330482614.1">
    <property type="nucleotide sequence ID" value="NZ_JAZBJZ010000014.1"/>
</dbReference>
<dbReference type="Proteomes" id="UP001333818">
    <property type="component" value="Unassembled WGS sequence"/>
</dbReference>
<dbReference type="InterPro" id="IPR007361">
    <property type="entry name" value="DUF427"/>
</dbReference>
<dbReference type="InterPro" id="IPR038694">
    <property type="entry name" value="DUF427_sf"/>
</dbReference>
<feature type="region of interest" description="Disordered" evidence="1">
    <location>
        <begin position="1"/>
        <end position="23"/>
    </location>
</feature>
<keyword evidence="4" id="KW-1185">Reference proteome</keyword>
<sequence length="168" mass="18943">MSLFNRPQPIAPQTGQESVWDYPRPPHLEPTSKHIQIIFNQVTIADTCHAKRVLETSHPPVYYIPPQDIQMEYLTPEPQSSFCEWKGVAGYYTVTVGNRIAKNVAWYYPDPTLSFLSIKDHVAFYAGSMDVCYVDGEIVQPQPGGFYGGWITPDIVGPFKGEQGSFGW</sequence>
<evidence type="ECO:0000259" key="2">
    <source>
        <dbReference type="Pfam" id="PF04248"/>
    </source>
</evidence>
<dbReference type="Gene3D" id="2.170.150.40">
    <property type="entry name" value="Domain of unknown function (DUF427)"/>
    <property type="match status" value="1"/>
</dbReference>
<protein>
    <submittedName>
        <fullName evidence="3">DUF427 domain-containing protein</fullName>
    </submittedName>
</protein>
<dbReference type="EMBL" id="JAZBJZ010000014">
    <property type="protein sequence ID" value="MEE3716187.1"/>
    <property type="molecule type" value="Genomic_DNA"/>
</dbReference>